<keyword evidence="3" id="KW-1185">Reference proteome</keyword>
<protein>
    <recommendedName>
        <fullName evidence="1">Integrase zinc-binding domain-containing protein</fullName>
    </recommendedName>
</protein>
<dbReference type="EMBL" id="CP133615">
    <property type="protein sequence ID" value="WMV25511.1"/>
    <property type="molecule type" value="Genomic_DNA"/>
</dbReference>
<dbReference type="Proteomes" id="UP001234989">
    <property type="component" value="Chromosome 4"/>
</dbReference>
<feature type="domain" description="Integrase zinc-binding" evidence="1">
    <location>
        <begin position="17"/>
        <end position="72"/>
    </location>
</feature>
<dbReference type="Gene3D" id="1.10.340.70">
    <property type="match status" value="1"/>
</dbReference>
<proteinExistence type="predicted"/>
<feature type="non-terminal residue" evidence="2">
    <location>
        <position position="1"/>
    </location>
</feature>
<reference evidence="2" key="1">
    <citation type="submission" date="2023-08" db="EMBL/GenBank/DDBJ databases">
        <title>A de novo genome assembly of Solanum verrucosum Schlechtendal, a Mexican diploid species geographically isolated from the other diploid A-genome species in potato relatives.</title>
        <authorList>
            <person name="Hosaka K."/>
        </authorList>
    </citation>
    <scope>NUCLEOTIDE SEQUENCE</scope>
    <source>
        <tissue evidence="2">Young leaves</tissue>
    </source>
</reference>
<dbReference type="InterPro" id="IPR041588">
    <property type="entry name" value="Integrase_H2C2"/>
</dbReference>
<accession>A0AAF0QRL6</accession>
<name>A0AAF0QRL6_SOLVR</name>
<evidence type="ECO:0000259" key="1">
    <source>
        <dbReference type="Pfam" id="PF17921"/>
    </source>
</evidence>
<gene>
    <name evidence="2" type="ORF">MTR67_018896</name>
</gene>
<organism evidence="2 3">
    <name type="scientific">Solanum verrucosum</name>
    <dbReference type="NCBI Taxonomy" id="315347"/>
    <lineage>
        <taxon>Eukaryota</taxon>
        <taxon>Viridiplantae</taxon>
        <taxon>Streptophyta</taxon>
        <taxon>Embryophyta</taxon>
        <taxon>Tracheophyta</taxon>
        <taxon>Spermatophyta</taxon>
        <taxon>Magnoliopsida</taxon>
        <taxon>eudicotyledons</taxon>
        <taxon>Gunneridae</taxon>
        <taxon>Pentapetalae</taxon>
        <taxon>asterids</taxon>
        <taxon>lamiids</taxon>
        <taxon>Solanales</taxon>
        <taxon>Solanaceae</taxon>
        <taxon>Solanoideae</taxon>
        <taxon>Solaneae</taxon>
        <taxon>Solanum</taxon>
    </lineage>
</organism>
<dbReference type="AlphaFoldDB" id="A0AAF0QRL6"/>
<evidence type="ECO:0000313" key="2">
    <source>
        <dbReference type="EMBL" id="WMV25511.1"/>
    </source>
</evidence>
<sequence length="74" mass="8709">DGVLHYQGHLCVSNVDTLREQILSKAHNSWYSIHSGATKIYRDLWKVYWWNEMKTDIAEFVAKCSICQQVKVEH</sequence>
<dbReference type="Pfam" id="PF17921">
    <property type="entry name" value="Integrase_H2C2"/>
    <property type="match status" value="1"/>
</dbReference>
<evidence type="ECO:0000313" key="3">
    <source>
        <dbReference type="Proteomes" id="UP001234989"/>
    </source>
</evidence>